<name>A0ACC2UHT4_9FUNG</name>
<reference evidence="1" key="1">
    <citation type="submission" date="2022-04" db="EMBL/GenBank/DDBJ databases">
        <title>Genome of the entomopathogenic fungus Entomophthora muscae.</title>
        <authorList>
            <person name="Elya C."/>
            <person name="Lovett B.R."/>
            <person name="Lee E."/>
            <person name="Macias A.M."/>
            <person name="Hajek A.E."/>
            <person name="De Bivort B.L."/>
            <person name="Kasson M.T."/>
            <person name="De Fine Licht H.H."/>
            <person name="Stajich J.E."/>
        </authorList>
    </citation>
    <scope>NUCLEOTIDE SEQUENCE</scope>
    <source>
        <strain evidence="1">Berkeley</strain>
    </source>
</reference>
<dbReference type="EMBL" id="QTSX02000721">
    <property type="protein sequence ID" value="KAJ9086383.1"/>
    <property type="molecule type" value="Genomic_DNA"/>
</dbReference>
<keyword evidence="2" id="KW-1185">Reference proteome</keyword>
<protein>
    <submittedName>
        <fullName evidence="1">Uncharacterized protein</fullName>
    </submittedName>
</protein>
<dbReference type="Proteomes" id="UP001165960">
    <property type="component" value="Unassembled WGS sequence"/>
</dbReference>
<accession>A0ACC2UHT4</accession>
<organism evidence="1 2">
    <name type="scientific">Entomophthora muscae</name>
    <dbReference type="NCBI Taxonomy" id="34485"/>
    <lineage>
        <taxon>Eukaryota</taxon>
        <taxon>Fungi</taxon>
        <taxon>Fungi incertae sedis</taxon>
        <taxon>Zoopagomycota</taxon>
        <taxon>Entomophthoromycotina</taxon>
        <taxon>Entomophthoromycetes</taxon>
        <taxon>Entomophthorales</taxon>
        <taxon>Entomophthoraceae</taxon>
        <taxon>Entomophthora</taxon>
    </lineage>
</organism>
<proteinExistence type="predicted"/>
<comment type="caution">
    <text evidence="1">The sequence shown here is derived from an EMBL/GenBank/DDBJ whole genome shotgun (WGS) entry which is preliminary data.</text>
</comment>
<evidence type="ECO:0000313" key="2">
    <source>
        <dbReference type="Proteomes" id="UP001165960"/>
    </source>
</evidence>
<gene>
    <name evidence="1" type="ORF">DSO57_1004445</name>
</gene>
<sequence length="960" mass="107467">MILKILGLSFLLVSGERFVPRDIDGVPYRQLDINIMKSPADVREYAGLELENRLQVLLISDPKTKESGAALTVSAGSQDDPIEIPGLSNLCLHMIGRGSSKYPEPYAYRQFMEINDGSVLSTSTYDQSTFSFKVGNWALDGGLDILCQLFINPIFDKEGPLQQANIINHQFNTGKTMPSVQFLQAVLASLNSTHQYTGLLTGNFETLISGPKKQGKDIHSLVKHHYTNHYSSNLMKLVVIGKEDIATLKRIVIPKFSSIPNRDTKETNLGSPFNSTNLAQDVTIATPSVLDRFIISFVLDPVKDATGLLQLEFVIHLLNSRDRGSFVDMIVSRGLAVHACGHITHVLRSFTTLNVAVYATREGHGRKQEIIELLFAYIAAIKEQGLTTERFQEFIAHSNSHSRASGSVKEQVVKLVDKLHQTQEFHSVLGYYDHVPFDRESLLSTLGQFKPSKFILYEGKDFNGTGKTEPWYGAKYTSSPFGQGLLGKLRNVTAEDFAIVLPEVKEITSLSQPEKDEFSVSDLKMELTKRGSRAKLWSSYAKVKYDYLKVEFNFNFLPDLSLRTSMELLKNMLESFIAEAKGKYLKGDLSSTFQTNGNSIIWDLRAQQEPLLQAVAEVSKFLKRVHSNTTLIEIAKLNYLKAYESCPSYPPFRNAISHIKALQNAYGWKDSMKEATAKGMSTDDFASLFTQMIPKLKLNILAVGSFSTKGLDEIIHTLKAISTPRALQKNSLTSNLNDIGDFVYVEKSTSAAFYANVFYLHLFNADDFESYAFTYFTKMLIKSQFFYQLRTVENLGFYVDSGLFRNNLGGGISFIVQSGRTGIYLESRIEAFLQGFYQKIKATPESQLNLTLTSVAMILAEPSSDIPGKMSEFLFQIKAGTEQRNKTAETIQNLQTITKDKLLEFLSAKIIKSSHRSKISAHIVPAANQTAPSNLTHCCGHLIQDYETFHKLVFKPKVSE</sequence>
<evidence type="ECO:0000313" key="1">
    <source>
        <dbReference type="EMBL" id="KAJ9086383.1"/>
    </source>
</evidence>